<reference evidence="1 2" key="1">
    <citation type="submission" date="2020-02" db="EMBL/GenBank/DDBJ databases">
        <title>The whole genome sequence of CPCC 205119.</title>
        <authorList>
            <person name="Jiang Z."/>
        </authorList>
    </citation>
    <scope>NUCLEOTIDE SEQUENCE [LARGE SCALE GENOMIC DNA]</scope>
    <source>
        <strain evidence="1 2">CPCC 205119</strain>
    </source>
</reference>
<protein>
    <submittedName>
        <fullName evidence="1">Uncharacterized protein</fullName>
    </submittedName>
</protein>
<accession>A0A7K3WLB5</accession>
<keyword evidence="2" id="KW-1185">Reference proteome</keyword>
<organism evidence="1 2">
    <name type="scientific">Goekera deserti</name>
    <dbReference type="NCBI Taxonomy" id="2497753"/>
    <lineage>
        <taxon>Bacteria</taxon>
        <taxon>Bacillati</taxon>
        <taxon>Actinomycetota</taxon>
        <taxon>Actinomycetes</taxon>
        <taxon>Geodermatophilales</taxon>
        <taxon>Geodermatophilaceae</taxon>
        <taxon>Goekera</taxon>
    </lineage>
</organism>
<gene>
    <name evidence="1" type="ORF">G1H19_20290</name>
</gene>
<comment type="caution">
    <text evidence="1">The sequence shown here is derived from an EMBL/GenBank/DDBJ whole genome shotgun (WGS) entry which is preliminary data.</text>
</comment>
<evidence type="ECO:0000313" key="2">
    <source>
        <dbReference type="Proteomes" id="UP000470470"/>
    </source>
</evidence>
<dbReference type="Proteomes" id="UP000470470">
    <property type="component" value="Unassembled WGS sequence"/>
</dbReference>
<evidence type="ECO:0000313" key="1">
    <source>
        <dbReference type="EMBL" id="NEL56313.1"/>
    </source>
</evidence>
<dbReference type="AlphaFoldDB" id="A0A7K3WLB5"/>
<name>A0A7K3WLB5_9ACTN</name>
<dbReference type="EMBL" id="JAAGWK010000033">
    <property type="protein sequence ID" value="NEL56313.1"/>
    <property type="molecule type" value="Genomic_DNA"/>
</dbReference>
<proteinExistence type="predicted"/>
<sequence>MSDDADTPHLDELVRRMRLDGGSIGVEPGGRGSARIVWHVPDLDHPVVLLVRERDLASAVTALGEDCRDALWPSDSIATAGRTLLLVHLDEVVATRDTSEPLRVSARGLDWPSAGPP</sequence>
<dbReference type="RefSeq" id="WP_152727772.1">
    <property type="nucleotide sequence ID" value="NZ_JAABOZ010000001.1"/>
</dbReference>